<proteinExistence type="predicted"/>
<name>A0A382GA75_9ZZZZ</name>
<protein>
    <recommendedName>
        <fullName evidence="2">NIPSNAP domain-containing protein</fullName>
    </recommendedName>
</protein>
<reference evidence="1" key="1">
    <citation type="submission" date="2018-05" db="EMBL/GenBank/DDBJ databases">
        <authorList>
            <person name="Lanie J.A."/>
            <person name="Ng W.-L."/>
            <person name="Kazmierczak K.M."/>
            <person name="Andrzejewski T.M."/>
            <person name="Davidsen T.M."/>
            <person name="Wayne K.J."/>
            <person name="Tettelin H."/>
            <person name="Glass J.I."/>
            <person name="Rusch D."/>
            <person name="Podicherti R."/>
            <person name="Tsui H.-C.T."/>
            <person name="Winkler M.E."/>
        </authorList>
    </citation>
    <scope>NUCLEOTIDE SEQUENCE</scope>
</reference>
<evidence type="ECO:0008006" key="2">
    <source>
        <dbReference type="Google" id="ProtNLM"/>
    </source>
</evidence>
<accession>A0A382GA75</accession>
<dbReference type="AlphaFoldDB" id="A0A382GA75"/>
<organism evidence="1">
    <name type="scientific">marine metagenome</name>
    <dbReference type="NCBI Taxonomy" id="408172"/>
    <lineage>
        <taxon>unclassified sequences</taxon>
        <taxon>metagenomes</taxon>
        <taxon>ecological metagenomes</taxon>
    </lineage>
</organism>
<dbReference type="EMBL" id="UINC01053954">
    <property type="protein sequence ID" value="SVB71101.1"/>
    <property type="molecule type" value="Genomic_DNA"/>
</dbReference>
<gene>
    <name evidence="1" type="ORF">METZ01_LOCUS223955</name>
</gene>
<evidence type="ECO:0000313" key="1">
    <source>
        <dbReference type="EMBL" id="SVB71101.1"/>
    </source>
</evidence>
<sequence>MFKRTLATAIVLLWCGALYAQDKPTIYRGVYIKAKAGMVKKVEDGFKDHNKKFHKKKGLEVTTFQMMSGPKMGWYLRIMGGGDWENFDKYTEPAGDAEHWAKYITPYIDEVPMQFAGQFYARLLSDLSYNYERTSMSRVLTDDVRPGMGGKYYSILSKAKEAEEKTDGEVRYAVYTLADGGNVSQYSIIYAIDSWSDLNPRSTGLGKRINKVHGEGTLTEMWKQFSEVVTKRTSEVRLRRPDLSTMK</sequence>